<comment type="caution">
    <text evidence="6">The sequence shown here is derived from an EMBL/GenBank/DDBJ whole genome shotgun (WGS) entry which is preliminary data.</text>
</comment>
<dbReference type="AlphaFoldDB" id="A0A918YT83"/>
<sequence length="301" mass="32681">MGRMGPSRDSVGAPCRPRLGHTGSLDCVPLYWGLARTTALLDVDLVADTPDRLARRLLSGDLDIAAVPAVTYLRHSRTLLALPGIAAGSDGPMMSAVLVCDVGPDELHELHGRTVALTRTGPTSSRLARLLLEQRYGVAARYVPGSSSPPSVRHGADAEVLFGNTALDAVVARQRKADGPRIHDLAGLWRDWTGLPFVFAVWAVRREYARHRPDAVEAAHRGLLAARDLARTENAELAARTARWEPFEERTLAHYFGHTLDYSFGPRQMAGLAEFARRTGHPVPSDVERATSVKPEGEGSH</sequence>
<keyword evidence="3 4" id="KW-0456">Lyase</keyword>
<feature type="compositionally biased region" description="Basic and acidic residues" evidence="5">
    <location>
        <begin position="286"/>
        <end position="301"/>
    </location>
</feature>
<dbReference type="GO" id="GO:0009234">
    <property type="term" value="P:menaquinone biosynthetic process"/>
    <property type="evidence" value="ECO:0007669"/>
    <property type="project" value="UniProtKB-UniRule"/>
</dbReference>
<organism evidence="6 7">
    <name type="scientific">Streptomyces alanosinicus</name>
    <dbReference type="NCBI Taxonomy" id="68171"/>
    <lineage>
        <taxon>Bacteria</taxon>
        <taxon>Bacillati</taxon>
        <taxon>Actinomycetota</taxon>
        <taxon>Actinomycetes</taxon>
        <taxon>Kitasatosporales</taxon>
        <taxon>Streptomycetaceae</taxon>
        <taxon>Streptomyces</taxon>
    </lineage>
</organism>
<evidence type="ECO:0000256" key="2">
    <source>
        <dbReference type="ARBA" id="ARBA00022428"/>
    </source>
</evidence>
<reference evidence="6" key="2">
    <citation type="submission" date="2020-09" db="EMBL/GenBank/DDBJ databases">
        <authorList>
            <person name="Sun Q."/>
            <person name="Ohkuma M."/>
        </authorList>
    </citation>
    <scope>NUCLEOTIDE SEQUENCE</scope>
    <source>
        <strain evidence="6">JCM 4714</strain>
    </source>
</reference>
<keyword evidence="2 4" id="KW-0474">Menaquinone biosynthesis</keyword>
<dbReference type="Pfam" id="PF02621">
    <property type="entry name" value="VitK2_biosynth"/>
    <property type="match status" value="1"/>
</dbReference>
<comment type="function">
    <text evidence="4">Catalyzes the dehydration of chorismate into 3-[(1-carboxyvinyl)oxy]benzoate, a step in the biosynthesis of menaquinone (MK, vitamin K2).</text>
</comment>
<evidence type="ECO:0000313" key="7">
    <source>
        <dbReference type="Proteomes" id="UP000655443"/>
    </source>
</evidence>
<dbReference type="InterPro" id="IPR030868">
    <property type="entry name" value="MqnA"/>
</dbReference>
<gene>
    <name evidence="4 6" type="primary">mqnA</name>
    <name evidence="6" type="ORF">GCM10010339_84840</name>
</gene>
<dbReference type="CDD" id="cd13634">
    <property type="entry name" value="PBP2_Sco4506"/>
    <property type="match status" value="1"/>
</dbReference>
<dbReference type="PANTHER" id="PTHR37690:SF1">
    <property type="entry name" value="CHORISMATE DEHYDRATASE"/>
    <property type="match status" value="1"/>
</dbReference>
<reference evidence="6" key="1">
    <citation type="journal article" date="2014" name="Int. J. Syst. Evol. Microbiol.">
        <title>Complete genome sequence of Corynebacterium casei LMG S-19264T (=DSM 44701T), isolated from a smear-ripened cheese.</title>
        <authorList>
            <consortium name="US DOE Joint Genome Institute (JGI-PGF)"/>
            <person name="Walter F."/>
            <person name="Albersmeier A."/>
            <person name="Kalinowski J."/>
            <person name="Ruckert C."/>
        </authorList>
    </citation>
    <scope>NUCLEOTIDE SEQUENCE</scope>
    <source>
        <strain evidence="6">JCM 4714</strain>
    </source>
</reference>
<dbReference type="InterPro" id="IPR003773">
    <property type="entry name" value="Menaquinone_biosynth"/>
</dbReference>
<dbReference type="EC" id="4.2.1.151" evidence="4"/>
<dbReference type="EMBL" id="BMVG01000049">
    <property type="protein sequence ID" value="GHE14394.1"/>
    <property type="molecule type" value="Genomic_DNA"/>
</dbReference>
<dbReference type="HAMAP" id="MF_00995">
    <property type="entry name" value="MqnA"/>
    <property type="match status" value="1"/>
</dbReference>
<dbReference type="PANTHER" id="PTHR37690">
    <property type="entry name" value="CHORISMATE DEHYDRATASE"/>
    <property type="match status" value="1"/>
</dbReference>
<evidence type="ECO:0000313" key="6">
    <source>
        <dbReference type="EMBL" id="GHE14394.1"/>
    </source>
</evidence>
<dbReference type="GO" id="GO:0016836">
    <property type="term" value="F:hydro-lyase activity"/>
    <property type="evidence" value="ECO:0007669"/>
    <property type="project" value="UniProtKB-UniRule"/>
</dbReference>
<dbReference type="SUPFAM" id="SSF53850">
    <property type="entry name" value="Periplasmic binding protein-like II"/>
    <property type="match status" value="1"/>
</dbReference>
<evidence type="ECO:0000256" key="3">
    <source>
        <dbReference type="ARBA" id="ARBA00023239"/>
    </source>
</evidence>
<evidence type="ECO:0000256" key="5">
    <source>
        <dbReference type="SAM" id="MobiDB-lite"/>
    </source>
</evidence>
<dbReference type="Gene3D" id="3.40.190.10">
    <property type="entry name" value="Periplasmic binding protein-like II"/>
    <property type="match status" value="2"/>
</dbReference>
<comment type="pathway">
    <text evidence="1 4">Quinol/quinone metabolism; menaquinone biosynthesis.</text>
</comment>
<dbReference type="Proteomes" id="UP000655443">
    <property type="component" value="Unassembled WGS sequence"/>
</dbReference>
<evidence type="ECO:0000256" key="4">
    <source>
        <dbReference type="HAMAP-Rule" id="MF_00995"/>
    </source>
</evidence>
<protein>
    <recommendedName>
        <fullName evidence="4">Chorismate dehydratase</fullName>
        <ecNumber evidence="4">4.2.1.151</ecNumber>
    </recommendedName>
    <alternativeName>
        <fullName evidence="4">Menaquinone biosynthetic enzyme MqnA</fullName>
    </alternativeName>
</protein>
<evidence type="ECO:0000256" key="1">
    <source>
        <dbReference type="ARBA" id="ARBA00004863"/>
    </source>
</evidence>
<proteinExistence type="inferred from homology"/>
<comment type="similarity">
    <text evidence="4">Belongs to the MqnA/MqnD family. MqnA subfamily.</text>
</comment>
<name>A0A918YT83_9ACTN</name>
<accession>A0A918YT83</accession>
<keyword evidence="7" id="KW-1185">Reference proteome</keyword>
<feature type="region of interest" description="Disordered" evidence="5">
    <location>
        <begin position="278"/>
        <end position="301"/>
    </location>
</feature>
<comment type="catalytic activity">
    <reaction evidence="4">
        <text>chorismate = 3-[(1-carboxyvinyl)-oxy]benzoate + H2O</text>
        <dbReference type="Rhea" id="RHEA:40051"/>
        <dbReference type="ChEBI" id="CHEBI:15377"/>
        <dbReference type="ChEBI" id="CHEBI:29748"/>
        <dbReference type="ChEBI" id="CHEBI:76981"/>
        <dbReference type="EC" id="4.2.1.151"/>
    </reaction>
</comment>